<feature type="transmembrane region" description="Helical" evidence="1">
    <location>
        <begin position="132"/>
        <end position="153"/>
    </location>
</feature>
<feature type="non-terminal residue" evidence="2">
    <location>
        <position position="207"/>
    </location>
</feature>
<keyword evidence="1" id="KW-0472">Membrane</keyword>
<organism evidence="2 3">
    <name type="scientific">Mesorhabditis spiculigera</name>
    <dbReference type="NCBI Taxonomy" id="96644"/>
    <lineage>
        <taxon>Eukaryota</taxon>
        <taxon>Metazoa</taxon>
        <taxon>Ecdysozoa</taxon>
        <taxon>Nematoda</taxon>
        <taxon>Chromadorea</taxon>
        <taxon>Rhabditida</taxon>
        <taxon>Rhabditina</taxon>
        <taxon>Rhabditomorpha</taxon>
        <taxon>Rhabditoidea</taxon>
        <taxon>Rhabditidae</taxon>
        <taxon>Mesorhabditinae</taxon>
        <taxon>Mesorhabditis</taxon>
    </lineage>
</organism>
<dbReference type="EMBL" id="CATQJA010002659">
    <property type="protein sequence ID" value="CAJ0580323.1"/>
    <property type="molecule type" value="Genomic_DNA"/>
</dbReference>
<proteinExistence type="predicted"/>
<feature type="transmembrane region" description="Helical" evidence="1">
    <location>
        <begin position="91"/>
        <end position="120"/>
    </location>
</feature>
<sequence length="207" mass="23250">MYLICGSSCIFASSLMYGVEMGDYHFTAADELQYITKNNMVCAMAALYPLGVTITCAFTAGNAGMIFLIVHSYMVIINHQNMHKKVRELSLALLFSMSTQFAIFAGLTYLPFLTIIIFYYDPIFPKAWQLSQLVFSAQCVTCSIITIASSRVYTKFTKQLFFRGSGSTTPPTMVSAMDFRHQIMKLPNSRRSSLFGKQKFIPQSSSF</sequence>
<evidence type="ECO:0000256" key="1">
    <source>
        <dbReference type="SAM" id="Phobius"/>
    </source>
</evidence>
<dbReference type="Proteomes" id="UP001177023">
    <property type="component" value="Unassembled WGS sequence"/>
</dbReference>
<keyword evidence="1" id="KW-0812">Transmembrane</keyword>
<protein>
    <submittedName>
        <fullName evidence="2">Uncharacterized protein</fullName>
    </submittedName>
</protein>
<keyword evidence="3" id="KW-1185">Reference proteome</keyword>
<reference evidence="2" key="1">
    <citation type="submission" date="2023-06" db="EMBL/GenBank/DDBJ databases">
        <authorList>
            <person name="Delattre M."/>
        </authorList>
    </citation>
    <scope>NUCLEOTIDE SEQUENCE</scope>
    <source>
        <strain evidence="2">AF72</strain>
    </source>
</reference>
<evidence type="ECO:0000313" key="2">
    <source>
        <dbReference type="EMBL" id="CAJ0580323.1"/>
    </source>
</evidence>
<dbReference type="AlphaFoldDB" id="A0AA36G6X3"/>
<comment type="caution">
    <text evidence="2">The sequence shown here is derived from an EMBL/GenBank/DDBJ whole genome shotgun (WGS) entry which is preliminary data.</text>
</comment>
<gene>
    <name evidence="2" type="ORF">MSPICULIGERA_LOCUS18521</name>
</gene>
<name>A0AA36G6X3_9BILA</name>
<feature type="transmembrane region" description="Helical" evidence="1">
    <location>
        <begin position="45"/>
        <end position="70"/>
    </location>
</feature>
<accession>A0AA36G6X3</accession>
<evidence type="ECO:0000313" key="3">
    <source>
        <dbReference type="Proteomes" id="UP001177023"/>
    </source>
</evidence>
<keyword evidence="1" id="KW-1133">Transmembrane helix</keyword>